<evidence type="ECO:0000256" key="4">
    <source>
        <dbReference type="ARBA" id="ARBA00022989"/>
    </source>
</evidence>
<evidence type="ECO:0000256" key="2">
    <source>
        <dbReference type="ARBA" id="ARBA00009037"/>
    </source>
</evidence>
<dbReference type="OrthoDB" id="19852at2759"/>
<feature type="chain" id="PRO_5044642671" evidence="7">
    <location>
        <begin position="19"/>
        <end position="382"/>
    </location>
</feature>
<dbReference type="GO" id="GO:0033176">
    <property type="term" value="C:proton-transporting V-type ATPase complex"/>
    <property type="evidence" value="ECO:0007669"/>
    <property type="project" value="TreeGrafter"/>
</dbReference>
<dbReference type="InterPro" id="IPR046755">
    <property type="entry name" value="VAS1_LD"/>
</dbReference>
<evidence type="ECO:0000313" key="12">
    <source>
        <dbReference type="RefSeq" id="XP_030377088.1"/>
    </source>
</evidence>
<dbReference type="GeneID" id="115625974"/>
<organism evidence="10 11">
    <name type="scientific">Drosophila lebanonensis</name>
    <name type="common">Fruit fly</name>
    <name type="synonym">Scaptodrosophila lebanonensis</name>
    <dbReference type="NCBI Taxonomy" id="7225"/>
    <lineage>
        <taxon>Eukaryota</taxon>
        <taxon>Metazoa</taxon>
        <taxon>Ecdysozoa</taxon>
        <taxon>Arthropoda</taxon>
        <taxon>Hexapoda</taxon>
        <taxon>Insecta</taxon>
        <taxon>Pterygota</taxon>
        <taxon>Neoptera</taxon>
        <taxon>Endopterygota</taxon>
        <taxon>Diptera</taxon>
        <taxon>Brachycera</taxon>
        <taxon>Muscomorpha</taxon>
        <taxon>Ephydroidea</taxon>
        <taxon>Drosophilidae</taxon>
        <taxon>Scaptodrosophila</taxon>
    </lineage>
</organism>
<keyword evidence="3 6" id="KW-0812">Transmembrane</keyword>
<protein>
    <submittedName>
        <fullName evidence="11 12">V-type proton ATPase subunit S1</fullName>
    </submittedName>
</protein>
<dbReference type="PANTHER" id="PTHR12471">
    <property type="entry name" value="VACUOLAR ATP SYNTHASE SUBUNIT S1"/>
    <property type="match status" value="1"/>
</dbReference>
<dbReference type="RefSeq" id="XP_030377088.1">
    <property type="nucleotide sequence ID" value="XM_030521228.1"/>
</dbReference>
<feature type="domain" description="V-type proton ATPase subunit S1 luminal" evidence="8">
    <location>
        <begin position="218"/>
        <end position="311"/>
    </location>
</feature>
<dbReference type="RefSeq" id="XP_030377081.1">
    <property type="nucleotide sequence ID" value="XM_030521221.1"/>
</dbReference>
<evidence type="ECO:0000313" key="11">
    <source>
        <dbReference type="RefSeq" id="XP_030377081.1"/>
    </source>
</evidence>
<evidence type="ECO:0000256" key="7">
    <source>
        <dbReference type="SAM" id="SignalP"/>
    </source>
</evidence>
<comment type="subcellular location">
    <subcellularLocation>
        <location evidence="1">Membrane</location>
        <topology evidence="1">Single-pass membrane protein</topology>
    </subcellularLocation>
</comment>
<evidence type="ECO:0000313" key="10">
    <source>
        <dbReference type="Proteomes" id="UP000504634"/>
    </source>
</evidence>
<accession>A0A6J2TKA8</accession>
<dbReference type="Pfam" id="PF05827">
    <property type="entry name" value="VAS1_LD"/>
    <property type="match status" value="1"/>
</dbReference>
<keyword evidence="5 6" id="KW-0472">Membrane</keyword>
<feature type="transmembrane region" description="Helical" evidence="6">
    <location>
        <begin position="336"/>
        <end position="357"/>
    </location>
</feature>
<evidence type="ECO:0000256" key="1">
    <source>
        <dbReference type="ARBA" id="ARBA00004167"/>
    </source>
</evidence>
<sequence length="382" mass="41771">MLWKMLIASLCVMGVAVAEQSPVFLWGANSLAKPALRSVPQTEFADEMATLLNDHMVVAFKENNLINSDFLCENDKSESCYVYLRGVSPKNYYSNVQNPTEALRSVASKREHNTIDSTGQFVSPVNCTVGTALFVTFDDVKETRAATLESHDAAISSISKQFNCNVAYLYLAAPTTSPVVQRRTRRDVSDTAAVTGGIRWTSGNQFIIFYTALQQQQTAIQVTGMQITNSSTPNTQFSVSLQTSGPAITFDIVLTSDGYYNLENLQYNNIVYRTTGINAPTTFSYFCGNLTLEASDGSANTLTFSSLQFQAPFNAATPNDFSFGDAWHCVGFVTPAILMGLLVVALLLGIMFVGVCWMMDINTMDRFDDPKGKTITINAGAE</sequence>
<dbReference type="InterPro" id="IPR008388">
    <property type="entry name" value="Ac45_acc_su"/>
</dbReference>
<keyword evidence="4 6" id="KW-1133">Transmembrane helix</keyword>
<keyword evidence="10" id="KW-1185">Reference proteome</keyword>
<comment type="similarity">
    <text evidence="2">Belongs to the vacuolar ATPase subunit S1 family.</text>
</comment>
<dbReference type="Proteomes" id="UP000504634">
    <property type="component" value="Unplaced"/>
</dbReference>
<evidence type="ECO:0000259" key="9">
    <source>
        <dbReference type="Pfam" id="PF20520"/>
    </source>
</evidence>
<reference evidence="11 12" key="1">
    <citation type="submission" date="2025-04" db="UniProtKB">
        <authorList>
            <consortium name="RefSeq"/>
        </authorList>
    </citation>
    <scope>IDENTIFICATION</scope>
    <source>
        <strain evidence="11 12">11010-0011.00</strain>
        <tissue evidence="11 12">Whole body</tissue>
    </source>
</reference>
<dbReference type="InterPro" id="IPR046756">
    <property type="entry name" value="VAS1/VOA1_TM"/>
</dbReference>
<proteinExistence type="inferred from homology"/>
<feature type="domain" description="V-type proton ATPase subunit S1/VOA1 transmembrane" evidence="9">
    <location>
        <begin position="331"/>
        <end position="369"/>
    </location>
</feature>
<name>A0A6J2TKA8_DROLE</name>
<dbReference type="GO" id="GO:0001671">
    <property type="term" value="F:ATPase activator activity"/>
    <property type="evidence" value="ECO:0007669"/>
    <property type="project" value="TreeGrafter"/>
</dbReference>
<evidence type="ECO:0000256" key="3">
    <source>
        <dbReference type="ARBA" id="ARBA00022692"/>
    </source>
</evidence>
<dbReference type="GO" id="GO:0030641">
    <property type="term" value="P:regulation of cellular pH"/>
    <property type="evidence" value="ECO:0007669"/>
    <property type="project" value="TreeGrafter"/>
</dbReference>
<evidence type="ECO:0000259" key="8">
    <source>
        <dbReference type="Pfam" id="PF05827"/>
    </source>
</evidence>
<keyword evidence="7" id="KW-0732">Signal</keyword>
<feature type="signal peptide" evidence="7">
    <location>
        <begin position="1"/>
        <end position="18"/>
    </location>
</feature>
<dbReference type="PANTHER" id="PTHR12471:SF7">
    <property type="entry name" value="V-TYPE PROTON ATPASE SUBUNIT S1"/>
    <property type="match status" value="1"/>
</dbReference>
<evidence type="ECO:0000256" key="5">
    <source>
        <dbReference type="ARBA" id="ARBA00023136"/>
    </source>
</evidence>
<dbReference type="Pfam" id="PF20520">
    <property type="entry name" value="Ac45-VOA1_TM"/>
    <property type="match status" value="1"/>
</dbReference>
<dbReference type="AlphaFoldDB" id="A0A6J2TKA8"/>
<evidence type="ECO:0000256" key="6">
    <source>
        <dbReference type="SAM" id="Phobius"/>
    </source>
</evidence>
<dbReference type="CTD" id="35944"/>
<gene>
    <name evidence="11 12" type="primary">LOC115625974</name>
</gene>